<dbReference type="STRING" id="310781.SAMN05216259_11945"/>
<dbReference type="PANTHER" id="PTHR30055:SF234">
    <property type="entry name" value="HTH-TYPE TRANSCRIPTIONAL REGULATOR BETI"/>
    <property type="match status" value="1"/>
</dbReference>
<sequence>MSASPQEKRAYRSGLRAQQAEATRRAVLAAAAELYAARGYAATSIDAIAEAAGVSRSTVFTAAGGKPYLLKTVYDQALIGDDEPVPLAERPESRRLRTLTDGAEIVAGYAAILARIMAGVSVLYEVVRAAADTDADVAALWADIQRQRREGAHRIVTLLTAADALTPRLTPDQAADVITVYNDPALHHHLVVSRNWSLAAFTAWLTRTLQHELLT</sequence>
<name>A0A1H0QMY7_9ACTN</name>
<reference evidence="6 7" key="1">
    <citation type="submission" date="2016-10" db="EMBL/GenBank/DDBJ databases">
        <authorList>
            <person name="de Groot N.N."/>
        </authorList>
    </citation>
    <scope>NUCLEOTIDE SEQUENCE [LARGE SCALE GENOMIC DNA]</scope>
    <source>
        <strain evidence="6 7">CGMCC 4.2022</strain>
    </source>
</reference>
<keyword evidence="3" id="KW-0804">Transcription</keyword>
<dbReference type="GO" id="GO:0003700">
    <property type="term" value="F:DNA-binding transcription factor activity"/>
    <property type="evidence" value="ECO:0007669"/>
    <property type="project" value="TreeGrafter"/>
</dbReference>
<dbReference type="PRINTS" id="PR00455">
    <property type="entry name" value="HTHTETR"/>
</dbReference>
<evidence type="ECO:0000259" key="5">
    <source>
        <dbReference type="PROSITE" id="PS50977"/>
    </source>
</evidence>
<dbReference type="EMBL" id="FNIE01000019">
    <property type="protein sequence ID" value="SDP18560.1"/>
    <property type="molecule type" value="Genomic_DNA"/>
</dbReference>
<keyword evidence="1" id="KW-0805">Transcription regulation</keyword>
<evidence type="ECO:0000256" key="2">
    <source>
        <dbReference type="ARBA" id="ARBA00023125"/>
    </source>
</evidence>
<dbReference type="AlphaFoldDB" id="A0A1H0QMY7"/>
<evidence type="ECO:0000256" key="4">
    <source>
        <dbReference type="PROSITE-ProRule" id="PRU00335"/>
    </source>
</evidence>
<feature type="domain" description="HTH tetR-type" evidence="5">
    <location>
        <begin position="21"/>
        <end position="81"/>
    </location>
</feature>
<dbReference type="Pfam" id="PF00440">
    <property type="entry name" value="TetR_N"/>
    <property type="match status" value="1"/>
</dbReference>
<dbReference type="InterPro" id="IPR050109">
    <property type="entry name" value="HTH-type_TetR-like_transc_reg"/>
</dbReference>
<gene>
    <name evidence="6" type="ORF">SAMN05216259_11945</name>
</gene>
<dbReference type="RefSeq" id="WP_093787876.1">
    <property type="nucleotide sequence ID" value="NZ_FNIE01000019.1"/>
</dbReference>
<protein>
    <submittedName>
        <fullName evidence="6">Transcriptional regulator, TetR family</fullName>
    </submittedName>
</protein>
<keyword evidence="2 4" id="KW-0238">DNA-binding</keyword>
<dbReference type="Proteomes" id="UP000199341">
    <property type="component" value="Unassembled WGS sequence"/>
</dbReference>
<feature type="DNA-binding region" description="H-T-H motif" evidence="4">
    <location>
        <begin position="44"/>
        <end position="63"/>
    </location>
</feature>
<dbReference type="InterPro" id="IPR009057">
    <property type="entry name" value="Homeodomain-like_sf"/>
</dbReference>
<evidence type="ECO:0000313" key="6">
    <source>
        <dbReference type="EMBL" id="SDP18560.1"/>
    </source>
</evidence>
<keyword evidence="7" id="KW-1185">Reference proteome</keyword>
<organism evidence="6 7">
    <name type="scientific">Actinacidiphila guanduensis</name>
    <dbReference type="NCBI Taxonomy" id="310781"/>
    <lineage>
        <taxon>Bacteria</taxon>
        <taxon>Bacillati</taxon>
        <taxon>Actinomycetota</taxon>
        <taxon>Actinomycetes</taxon>
        <taxon>Kitasatosporales</taxon>
        <taxon>Streptomycetaceae</taxon>
        <taxon>Actinacidiphila</taxon>
    </lineage>
</organism>
<dbReference type="PANTHER" id="PTHR30055">
    <property type="entry name" value="HTH-TYPE TRANSCRIPTIONAL REGULATOR RUTR"/>
    <property type="match status" value="1"/>
</dbReference>
<accession>A0A1H0QMY7</accession>
<dbReference type="GO" id="GO:0000976">
    <property type="term" value="F:transcription cis-regulatory region binding"/>
    <property type="evidence" value="ECO:0007669"/>
    <property type="project" value="TreeGrafter"/>
</dbReference>
<dbReference type="Gene3D" id="1.10.357.10">
    <property type="entry name" value="Tetracycline Repressor, domain 2"/>
    <property type="match status" value="1"/>
</dbReference>
<evidence type="ECO:0000256" key="3">
    <source>
        <dbReference type="ARBA" id="ARBA00023163"/>
    </source>
</evidence>
<dbReference type="PROSITE" id="PS50977">
    <property type="entry name" value="HTH_TETR_2"/>
    <property type="match status" value="1"/>
</dbReference>
<dbReference type="SUPFAM" id="SSF46689">
    <property type="entry name" value="Homeodomain-like"/>
    <property type="match status" value="1"/>
</dbReference>
<evidence type="ECO:0000313" key="7">
    <source>
        <dbReference type="Proteomes" id="UP000199341"/>
    </source>
</evidence>
<dbReference type="OrthoDB" id="4823039at2"/>
<proteinExistence type="predicted"/>
<dbReference type="InterPro" id="IPR001647">
    <property type="entry name" value="HTH_TetR"/>
</dbReference>
<evidence type="ECO:0000256" key="1">
    <source>
        <dbReference type="ARBA" id="ARBA00023015"/>
    </source>
</evidence>